<dbReference type="EMBL" id="VSSQ01097867">
    <property type="protein sequence ID" value="MPN41054.1"/>
    <property type="molecule type" value="Genomic_DNA"/>
</dbReference>
<accession>A0A645HY00</accession>
<name>A0A645HY00_9ZZZZ</name>
<dbReference type="AlphaFoldDB" id="A0A645HY00"/>
<proteinExistence type="predicted"/>
<comment type="caution">
    <text evidence="1">The sequence shown here is derived from an EMBL/GenBank/DDBJ whole genome shotgun (WGS) entry which is preliminary data.</text>
</comment>
<organism evidence="1">
    <name type="scientific">bioreactor metagenome</name>
    <dbReference type="NCBI Taxonomy" id="1076179"/>
    <lineage>
        <taxon>unclassified sequences</taxon>
        <taxon>metagenomes</taxon>
        <taxon>ecological metagenomes</taxon>
    </lineage>
</organism>
<reference evidence="1" key="1">
    <citation type="submission" date="2019-08" db="EMBL/GenBank/DDBJ databases">
        <authorList>
            <person name="Kucharzyk K."/>
            <person name="Murdoch R.W."/>
            <person name="Higgins S."/>
            <person name="Loffler F."/>
        </authorList>
    </citation>
    <scope>NUCLEOTIDE SEQUENCE</scope>
</reference>
<gene>
    <name evidence="1" type="ORF">SDC9_188594</name>
</gene>
<sequence length="128" mass="14392">MGISRMGTPVTYRLIGGIFQRHIARSDRHNRRPQHFHLLHIHLLALHIGLSHIDSTGHLHQCADGSSGNTMLTGTRLGNDTGLAHLAGDQYLTDSIVNLMCTRMVQIFTLQVNFTTIPFGKLLREIEW</sequence>
<evidence type="ECO:0000313" key="1">
    <source>
        <dbReference type="EMBL" id="MPN41054.1"/>
    </source>
</evidence>
<protein>
    <submittedName>
        <fullName evidence="1">Uncharacterized protein</fullName>
    </submittedName>
</protein>